<evidence type="ECO:0000313" key="2">
    <source>
        <dbReference type="Proteomes" id="UP000828251"/>
    </source>
</evidence>
<name>A0A9D3ZSQ6_9ROSI</name>
<dbReference type="OrthoDB" id="999103at2759"/>
<comment type="caution">
    <text evidence="1">The sequence shown here is derived from an EMBL/GenBank/DDBJ whole genome shotgun (WGS) entry which is preliminary data.</text>
</comment>
<gene>
    <name evidence="1" type="ORF">J1N35_028582</name>
</gene>
<dbReference type="EMBL" id="JAIQCV010000009">
    <property type="protein sequence ID" value="KAH1063595.1"/>
    <property type="molecule type" value="Genomic_DNA"/>
</dbReference>
<accession>A0A9D3ZSQ6</accession>
<organism evidence="1 2">
    <name type="scientific">Gossypium stocksii</name>
    <dbReference type="NCBI Taxonomy" id="47602"/>
    <lineage>
        <taxon>Eukaryota</taxon>
        <taxon>Viridiplantae</taxon>
        <taxon>Streptophyta</taxon>
        <taxon>Embryophyta</taxon>
        <taxon>Tracheophyta</taxon>
        <taxon>Spermatophyta</taxon>
        <taxon>Magnoliopsida</taxon>
        <taxon>eudicotyledons</taxon>
        <taxon>Gunneridae</taxon>
        <taxon>Pentapetalae</taxon>
        <taxon>rosids</taxon>
        <taxon>malvids</taxon>
        <taxon>Malvales</taxon>
        <taxon>Malvaceae</taxon>
        <taxon>Malvoideae</taxon>
        <taxon>Gossypium</taxon>
    </lineage>
</organism>
<dbReference type="Proteomes" id="UP000828251">
    <property type="component" value="Unassembled WGS sequence"/>
</dbReference>
<reference evidence="1 2" key="1">
    <citation type="journal article" date="2021" name="Plant Biotechnol. J.">
        <title>Multi-omics assisted identification of the key and species-specific regulatory components of drought-tolerant mechanisms in Gossypium stocksii.</title>
        <authorList>
            <person name="Yu D."/>
            <person name="Ke L."/>
            <person name="Zhang D."/>
            <person name="Wu Y."/>
            <person name="Sun Y."/>
            <person name="Mei J."/>
            <person name="Sun J."/>
            <person name="Sun Y."/>
        </authorList>
    </citation>
    <scope>NUCLEOTIDE SEQUENCE [LARGE SCALE GENOMIC DNA]</scope>
    <source>
        <strain evidence="2">cv. E1</strain>
        <tissue evidence="1">Leaf</tissue>
    </source>
</reference>
<proteinExistence type="predicted"/>
<evidence type="ECO:0000313" key="1">
    <source>
        <dbReference type="EMBL" id="KAH1063595.1"/>
    </source>
</evidence>
<sequence>MDAIWKLKRIERELGGDSGGGDMIGNVIQGHVEHEQLWRLQKCLVGEVASFCELKSLADRVNPGKWGTLVSLGENWSGAKNYEKVDMLISISQVQKLDKTVLLEVGDVRFPVSIRERGWLEEQKNKDSFSKKERIMRVADESVSESESVIRLESEKWSAGN</sequence>
<dbReference type="AlphaFoldDB" id="A0A9D3ZSQ6"/>
<protein>
    <submittedName>
        <fullName evidence="1">Uncharacterized protein</fullName>
    </submittedName>
</protein>
<keyword evidence="2" id="KW-1185">Reference proteome</keyword>